<dbReference type="EC" id="6.3.5.-" evidence="11"/>
<dbReference type="InterPro" id="IPR017959">
    <property type="entry name" value="Asn/Gln-tRNA_amidoTrfase_suB/E"/>
</dbReference>
<dbReference type="GO" id="GO:0070681">
    <property type="term" value="P:glutaminyl-tRNAGln biosynthesis via transamidation"/>
    <property type="evidence" value="ECO:0007669"/>
    <property type="project" value="TreeGrafter"/>
</dbReference>
<keyword evidence="4 11" id="KW-0436">Ligase</keyword>
<evidence type="ECO:0000256" key="7">
    <source>
        <dbReference type="ARBA" id="ARBA00022917"/>
    </source>
</evidence>
<evidence type="ECO:0000256" key="3">
    <source>
        <dbReference type="ARBA" id="ARBA00016923"/>
    </source>
</evidence>
<dbReference type="RefSeq" id="WP_089710445.1">
    <property type="nucleotide sequence ID" value="NZ_FOBC01000003.1"/>
</dbReference>
<dbReference type="Gene3D" id="1.10.10.410">
    <property type="match status" value="1"/>
</dbReference>
<evidence type="ECO:0000256" key="9">
    <source>
        <dbReference type="ARBA" id="ARBA00047380"/>
    </source>
</evidence>
<dbReference type="STRING" id="650850.SAMN04488129_10357"/>
<dbReference type="NCBIfam" id="NF004015">
    <property type="entry name" value="PRK05477.1-5"/>
    <property type="match status" value="1"/>
</dbReference>
<dbReference type="GO" id="GO:0006412">
    <property type="term" value="P:translation"/>
    <property type="evidence" value="ECO:0007669"/>
    <property type="project" value="UniProtKB-UniRule"/>
</dbReference>
<dbReference type="PROSITE" id="PS01234">
    <property type="entry name" value="GATB"/>
    <property type="match status" value="1"/>
</dbReference>
<evidence type="ECO:0000256" key="2">
    <source>
        <dbReference type="ARBA" id="ARBA00011123"/>
    </source>
</evidence>
<dbReference type="Pfam" id="PF02637">
    <property type="entry name" value="GatB_Yqey"/>
    <property type="match status" value="1"/>
</dbReference>
<dbReference type="HAMAP" id="MF_00121">
    <property type="entry name" value="GatB"/>
    <property type="match status" value="1"/>
</dbReference>
<dbReference type="AlphaFoldDB" id="A0A1H7IC15"/>
<comment type="similarity">
    <text evidence="1 11">Belongs to the GatB/GatE family. GatB subfamily.</text>
</comment>
<dbReference type="InterPro" id="IPR006075">
    <property type="entry name" value="Asn/Gln-tRNA_Trfase_suB/E_cat"/>
</dbReference>
<dbReference type="InterPro" id="IPR003789">
    <property type="entry name" value="Asn/Gln_tRNA_amidoTrase-B-like"/>
</dbReference>
<gene>
    <name evidence="11" type="primary">gatB</name>
    <name evidence="13" type="ORF">SAMN04488129_10357</name>
</gene>
<evidence type="ECO:0000313" key="14">
    <source>
        <dbReference type="Proteomes" id="UP000198807"/>
    </source>
</evidence>
<dbReference type="GO" id="GO:0050567">
    <property type="term" value="F:glutaminyl-tRNA synthase (glutamine-hydrolyzing) activity"/>
    <property type="evidence" value="ECO:0007669"/>
    <property type="project" value="UniProtKB-UniRule"/>
</dbReference>
<dbReference type="GO" id="GO:0005524">
    <property type="term" value="F:ATP binding"/>
    <property type="evidence" value="ECO:0007669"/>
    <property type="project" value="UniProtKB-KW"/>
</dbReference>
<dbReference type="InterPro" id="IPR023168">
    <property type="entry name" value="GatB_Yqey_C_2"/>
</dbReference>
<comment type="catalytic activity">
    <reaction evidence="10 11">
        <text>L-glutamyl-tRNA(Gln) + L-glutamine + ATP + H2O = L-glutaminyl-tRNA(Gln) + L-glutamate + ADP + phosphate + H(+)</text>
        <dbReference type="Rhea" id="RHEA:17521"/>
        <dbReference type="Rhea" id="RHEA-COMP:9681"/>
        <dbReference type="Rhea" id="RHEA-COMP:9684"/>
        <dbReference type="ChEBI" id="CHEBI:15377"/>
        <dbReference type="ChEBI" id="CHEBI:15378"/>
        <dbReference type="ChEBI" id="CHEBI:29985"/>
        <dbReference type="ChEBI" id="CHEBI:30616"/>
        <dbReference type="ChEBI" id="CHEBI:43474"/>
        <dbReference type="ChEBI" id="CHEBI:58359"/>
        <dbReference type="ChEBI" id="CHEBI:78520"/>
        <dbReference type="ChEBI" id="CHEBI:78521"/>
        <dbReference type="ChEBI" id="CHEBI:456216"/>
    </reaction>
</comment>
<keyword evidence="13" id="KW-0808">Transferase</keyword>
<dbReference type="InterPro" id="IPR004413">
    <property type="entry name" value="GatB"/>
</dbReference>
<dbReference type="SMART" id="SM00845">
    <property type="entry name" value="GatB_Yqey"/>
    <property type="match status" value="1"/>
</dbReference>
<feature type="domain" description="Asn/Gln amidotransferase" evidence="12">
    <location>
        <begin position="328"/>
        <end position="480"/>
    </location>
</feature>
<evidence type="ECO:0000256" key="1">
    <source>
        <dbReference type="ARBA" id="ARBA00005306"/>
    </source>
</evidence>
<keyword evidence="6 11" id="KW-0067">ATP-binding</keyword>
<dbReference type="PANTHER" id="PTHR11659">
    <property type="entry name" value="GLUTAMYL-TRNA GLN AMIDOTRANSFERASE SUBUNIT B MITOCHONDRIAL AND PROKARYOTIC PET112-RELATED"/>
    <property type="match status" value="1"/>
</dbReference>
<dbReference type="SUPFAM" id="SSF89095">
    <property type="entry name" value="GatB/YqeY motif"/>
    <property type="match status" value="1"/>
</dbReference>
<comment type="function">
    <text evidence="8 11">Allows the formation of correctly charged Asn-tRNA(Asn) or Gln-tRNA(Gln) through the transamidation of misacylated Asp-tRNA(Asn) or Glu-tRNA(Gln) in organisms which lack either or both of asparaginyl-tRNA or glutaminyl-tRNA synthetases. The reaction takes place in the presence of glutamine and ATP through an activated phospho-Asp-tRNA(Asn) or phospho-Glu-tRNA(Gln).</text>
</comment>
<dbReference type="Gene3D" id="1.10.150.380">
    <property type="entry name" value="GatB domain, N-terminal subdomain"/>
    <property type="match status" value="1"/>
</dbReference>
<proteinExistence type="inferred from homology"/>
<dbReference type="FunFam" id="1.10.150.380:FF:000001">
    <property type="entry name" value="Aspartyl/glutamyl-tRNA(Asn/Gln) amidotransferase subunit B"/>
    <property type="match status" value="1"/>
</dbReference>
<keyword evidence="14" id="KW-1185">Reference proteome</keyword>
<dbReference type="EMBL" id="FOBC01000003">
    <property type="protein sequence ID" value="SEK59070.1"/>
    <property type="molecule type" value="Genomic_DNA"/>
</dbReference>
<comment type="subunit">
    <text evidence="2 11">Heterotrimer of A, B and C subunits.</text>
</comment>
<keyword evidence="7 11" id="KW-0648">Protein biosynthesis</keyword>
<evidence type="ECO:0000313" key="13">
    <source>
        <dbReference type="EMBL" id="SEK59070.1"/>
    </source>
</evidence>
<dbReference type="NCBIfam" id="TIGR00133">
    <property type="entry name" value="gatB"/>
    <property type="match status" value="1"/>
</dbReference>
<dbReference type="InterPro" id="IPR017958">
    <property type="entry name" value="Gln-tRNA_amidoTrfase_suB_CS"/>
</dbReference>
<accession>A0A1H7IC15</accession>
<dbReference type="SUPFAM" id="SSF55931">
    <property type="entry name" value="Glutamine synthetase/guanido kinase"/>
    <property type="match status" value="1"/>
</dbReference>
<evidence type="ECO:0000256" key="6">
    <source>
        <dbReference type="ARBA" id="ARBA00022840"/>
    </source>
</evidence>
<keyword evidence="5 11" id="KW-0547">Nucleotide-binding</keyword>
<evidence type="ECO:0000256" key="8">
    <source>
        <dbReference type="ARBA" id="ARBA00024799"/>
    </source>
</evidence>
<dbReference type="InterPro" id="IPR014746">
    <property type="entry name" value="Gln_synth/guanido_kin_cat_dom"/>
</dbReference>
<dbReference type="InterPro" id="IPR042114">
    <property type="entry name" value="GatB_C_1"/>
</dbReference>
<sequence>MQWETVIGLEVHVQLATKSKIFSGASTAFGADPNSQACAVDLGLPGVLPVLNEAAVAMAVQFGLGIHAEIPEVSVFDRKNYFYPDLPKGYQTSQMYHPIVGPGEVEITLEDGETKRIRVHHAHLEEDAGKSLHEDFQGMTGIDLNRAGTPLLEIVSEPDMRSAKEAAAYLKAIHSIVTYLGISDGNMAEGSMRCDVNVSVRPRGQASFGTRAEIKNVNSFRFVERAIAFEVERQIELIEDGGEVVQETRLFDPERDETRSMRTKEQANDYRYFPCPDLLPVVLDRAYVDHLRDNLPELPDEKRARFQNALGLSAYDAGVLSASRAMAEYFEAVKEVCGDAKLAANWVQGELSGALNREGLPIQNSPVSATQLGELVARVKDDTINGKAAKEVFQALWHGEGANADEVIEAKGLKQVTDTGAIEAMIDQVIADSPAQVAQYRDAEPDKRGKMIGYFVGQVMKASRGTANPQQVNALLKEKLDALC</sequence>
<dbReference type="NCBIfam" id="NF004014">
    <property type="entry name" value="PRK05477.1-4"/>
    <property type="match status" value="1"/>
</dbReference>
<dbReference type="FunFam" id="1.10.10.410:FF:000001">
    <property type="entry name" value="Aspartyl/glutamyl-tRNA(Asn/Gln) amidotransferase subunit B"/>
    <property type="match status" value="1"/>
</dbReference>
<evidence type="ECO:0000256" key="5">
    <source>
        <dbReference type="ARBA" id="ARBA00022741"/>
    </source>
</evidence>
<dbReference type="GO" id="GO:0050566">
    <property type="term" value="F:asparaginyl-tRNA synthase (glutamine-hydrolyzing) activity"/>
    <property type="evidence" value="ECO:0007669"/>
    <property type="project" value="RHEA"/>
</dbReference>
<dbReference type="GO" id="GO:0016740">
    <property type="term" value="F:transferase activity"/>
    <property type="evidence" value="ECO:0007669"/>
    <property type="project" value="UniProtKB-KW"/>
</dbReference>
<dbReference type="Pfam" id="PF02934">
    <property type="entry name" value="GatB_N"/>
    <property type="match status" value="1"/>
</dbReference>
<dbReference type="OrthoDB" id="9804078at2"/>
<dbReference type="InterPro" id="IPR018027">
    <property type="entry name" value="Asn/Gln_amidotransferase"/>
</dbReference>
<reference evidence="14" key="1">
    <citation type="submission" date="2016-10" db="EMBL/GenBank/DDBJ databases">
        <authorList>
            <person name="Varghese N."/>
            <person name="Submissions S."/>
        </authorList>
    </citation>
    <scope>NUCLEOTIDE SEQUENCE [LARGE SCALE GENOMIC DNA]</scope>
    <source>
        <strain evidence="14">CGMCC 1.9150</strain>
    </source>
</reference>
<dbReference type="PANTHER" id="PTHR11659:SF0">
    <property type="entry name" value="GLUTAMYL-TRNA(GLN) AMIDOTRANSFERASE SUBUNIT B, MITOCHONDRIAL"/>
    <property type="match status" value="1"/>
</dbReference>
<comment type="catalytic activity">
    <reaction evidence="9 11">
        <text>L-aspartyl-tRNA(Asn) + L-glutamine + ATP + H2O = L-asparaginyl-tRNA(Asn) + L-glutamate + ADP + phosphate + 2 H(+)</text>
        <dbReference type="Rhea" id="RHEA:14513"/>
        <dbReference type="Rhea" id="RHEA-COMP:9674"/>
        <dbReference type="Rhea" id="RHEA-COMP:9677"/>
        <dbReference type="ChEBI" id="CHEBI:15377"/>
        <dbReference type="ChEBI" id="CHEBI:15378"/>
        <dbReference type="ChEBI" id="CHEBI:29985"/>
        <dbReference type="ChEBI" id="CHEBI:30616"/>
        <dbReference type="ChEBI" id="CHEBI:43474"/>
        <dbReference type="ChEBI" id="CHEBI:58359"/>
        <dbReference type="ChEBI" id="CHEBI:78515"/>
        <dbReference type="ChEBI" id="CHEBI:78516"/>
        <dbReference type="ChEBI" id="CHEBI:456216"/>
    </reaction>
</comment>
<evidence type="ECO:0000256" key="10">
    <source>
        <dbReference type="ARBA" id="ARBA00047913"/>
    </source>
</evidence>
<organism evidence="13 14">
    <name type="scientific">Halomonas daqiaonensis</name>
    <dbReference type="NCBI Taxonomy" id="650850"/>
    <lineage>
        <taxon>Bacteria</taxon>
        <taxon>Pseudomonadati</taxon>
        <taxon>Pseudomonadota</taxon>
        <taxon>Gammaproteobacteria</taxon>
        <taxon>Oceanospirillales</taxon>
        <taxon>Halomonadaceae</taxon>
        <taxon>Halomonas</taxon>
    </lineage>
</organism>
<name>A0A1H7IC15_9GAMM</name>
<evidence type="ECO:0000259" key="12">
    <source>
        <dbReference type="SMART" id="SM00845"/>
    </source>
</evidence>
<protein>
    <recommendedName>
        <fullName evidence="3 11">Aspartyl/glutamyl-tRNA(Asn/Gln) amidotransferase subunit B</fullName>
        <shortName evidence="11">Asp/Glu-ADT subunit B</shortName>
        <ecNumber evidence="11">6.3.5.-</ecNumber>
    </recommendedName>
</protein>
<dbReference type="Proteomes" id="UP000198807">
    <property type="component" value="Unassembled WGS sequence"/>
</dbReference>
<evidence type="ECO:0000256" key="4">
    <source>
        <dbReference type="ARBA" id="ARBA00022598"/>
    </source>
</evidence>
<evidence type="ECO:0000256" key="11">
    <source>
        <dbReference type="HAMAP-Rule" id="MF_00121"/>
    </source>
</evidence>
<dbReference type="NCBIfam" id="NF004012">
    <property type="entry name" value="PRK05477.1-2"/>
    <property type="match status" value="1"/>
</dbReference>